<dbReference type="PANTHER" id="PTHR43619">
    <property type="entry name" value="S-ADENOSYL-L-METHIONINE-DEPENDENT METHYLTRANSFERASE YKTD-RELATED"/>
    <property type="match status" value="1"/>
</dbReference>
<comment type="caution">
    <text evidence="3">The sequence shown here is derived from an EMBL/GenBank/DDBJ whole genome shotgun (WGS) entry which is preliminary data.</text>
</comment>
<dbReference type="InterPro" id="IPR007213">
    <property type="entry name" value="Ppm1/Ppm2/Tcmp"/>
</dbReference>
<dbReference type="GO" id="GO:0008168">
    <property type="term" value="F:methyltransferase activity"/>
    <property type="evidence" value="ECO:0007669"/>
    <property type="project" value="UniProtKB-KW"/>
</dbReference>
<dbReference type="Pfam" id="PF04072">
    <property type="entry name" value="LCM"/>
    <property type="match status" value="1"/>
</dbReference>
<dbReference type="PANTHER" id="PTHR43619:SF2">
    <property type="entry name" value="S-ADENOSYL-L-METHIONINE-DEPENDENT METHYLTRANSFERASES SUPERFAMILY PROTEIN"/>
    <property type="match status" value="1"/>
</dbReference>
<dbReference type="AlphaFoldDB" id="A0A9W6ME39"/>
<gene>
    <name evidence="3" type="ORF">GCM10017600_45600</name>
</gene>
<dbReference type="InterPro" id="IPR016874">
    <property type="entry name" value="TcmP-like"/>
</dbReference>
<dbReference type="PIRSF" id="PIRSF028177">
    <property type="entry name" value="Polyketide_synth_Omtfrase_TcmP"/>
    <property type="match status" value="1"/>
</dbReference>
<dbReference type="SUPFAM" id="SSF53335">
    <property type="entry name" value="S-adenosyl-L-methionine-dependent methyltransferases"/>
    <property type="match status" value="1"/>
</dbReference>
<evidence type="ECO:0000313" key="4">
    <source>
        <dbReference type="Proteomes" id="UP001143474"/>
    </source>
</evidence>
<keyword evidence="2" id="KW-0808">Transferase</keyword>
<organism evidence="3 4">
    <name type="scientific">Streptosporangium carneum</name>
    <dbReference type="NCBI Taxonomy" id="47481"/>
    <lineage>
        <taxon>Bacteria</taxon>
        <taxon>Bacillati</taxon>
        <taxon>Actinomycetota</taxon>
        <taxon>Actinomycetes</taxon>
        <taxon>Streptosporangiales</taxon>
        <taxon>Streptosporangiaceae</taxon>
        <taxon>Streptosporangium</taxon>
    </lineage>
</organism>
<evidence type="ECO:0000313" key="3">
    <source>
        <dbReference type="EMBL" id="GLK11154.1"/>
    </source>
</evidence>
<reference evidence="3" key="1">
    <citation type="journal article" date="2014" name="Int. J. Syst. Evol. Microbiol.">
        <title>Complete genome sequence of Corynebacterium casei LMG S-19264T (=DSM 44701T), isolated from a smear-ripened cheese.</title>
        <authorList>
            <consortium name="US DOE Joint Genome Institute (JGI-PGF)"/>
            <person name="Walter F."/>
            <person name="Albersmeier A."/>
            <person name="Kalinowski J."/>
            <person name="Ruckert C."/>
        </authorList>
    </citation>
    <scope>NUCLEOTIDE SEQUENCE</scope>
    <source>
        <strain evidence="3">VKM Ac-2007</strain>
    </source>
</reference>
<dbReference type="EMBL" id="BSEV01000010">
    <property type="protein sequence ID" value="GLK11154.1"/>
    <property type="molecule type" value="Genomic_DNA"/>
</dbReference>
<keyword evidence="4" id="KW-1185">Reference proteome</keyword>
<name>A0A9W6ME39_9ACTN</name>
<evidence type="ECO:0000256" key="2">
    <source>
        <dbReference type="ARBA" id="ARBA00022679"/>
    </source>
</evidence>
<reference evidence="3" key="2">
    <citation type="submission" date="2023-01" db="EMBL/GenBank/DDBJ databases">
        <authorList>
            <person name="Sun Q."/>
            <person name="Evtushenko L."/>
        </authorList>
    </citation>
    <scope>NUCLEOTIDE SEQUENCE</scope>
    <source>
        <strain evidence="3">VKM Ac-2007</strain>
    </source>
</reference>
<dbReference type="InterPro" id="IPR029063">
    <property type="entry name" value="SAM-dependent_MTases_sf"/>
</dbReference>
<dbReference type="Proteomes" id="UP001143474">
    <property type="component" value="Unassembled WGS sequence"/>
</dbReference>
<evidence type="ECO:0000256" key="1">
    <source>
        <dbReference type="ARBA" id="ARBA00022603"/>
    </source>
</evidence>
<dbReference type="RefSeq" id="WP_271219544.1">
    <property type="nucleotide sequence ID" value="NZ_BAAAVD010000014.1"/>
</dbReference>
<proteinExistence type="predicted"/>
<dbReference type="GO" id="GO:0032259">
    <property type="term" value="P:methylation"/>
    <property type="evidence" value="ECO:0007669"/>
    <property type="project" value="UniProtKB-KW"/>
</dbReference>
<accession>A0A9W6ME39</accession>
<protein>
    <submittedName>
        <fullName evidence="3">O-methyltransferase Omt</fullName>
    </submittedName>
</protein>
<keyword evidence="1" id="KW-0489">Methyltransferase</keyword>
<dbReference type="Gene3D" id="3.40.50.150">
    <property type="entry name" value="Vaccinia Virus protein VP39"/>
    <property type="match status" value="1"/>
</dbReference>
<sequence length="272" mass="30067">MPQRLPRLSPIQETLLLTAYCKAVDSRRPAPILGDTMSAGIVDEIDYDFGKFKVPANLVITAALRGKKLDAAVRSFVAAHPAAVVLDLGCGFDTRVFRCDPPEGVDWYDIDFPEIARLRPRFLPERAHTHIVGADLTGEGWLDDVPRDRPAMIVAEGLQPFLAADAFQELARTLTGHFATGELAFNGYTRFAAWSMKYHPTIKAIGVGAGQGFDDPREPESWNARLTLVEEQMLVEAPEVAGFPQPLRAITRLAAHSVIMARQGARVLRYRF</sequence>